<dbReference type="InterPro" id="IPR050244">
    <property type="entry name" value="Auton_GlycylRad_Cofactor"/>
</dbReference>
<organism evidence="20 21">
    <name type="scientific">Clostridium cellulovorans (strain ATCC 35296 / DSM 3052 / OCM 3 / 743B)</name>
    <dbReference type="NCBI Taxonomy" id="573061"/>
    <lineage>
        <taxon>Bacteria</taxon>
        <taxon>Bacillati</taxon>
        <taxon>Bacillota</taxon>
        <taxon>Clostridia</taxon>
        <taxon>Eubacteriales</taxon>
        <taxon>Clostridiaceae</taxon>
        <taxon>Clostridium</taxon>
    </lineage>
</organism>
<comment type="subunit">
    <text evidence="17">Homodimer.</text>
</comment>
<keyword evidence="8 17" id="KW-0808">Transferase</keyword>
<dbReference type="AlphaFoldDB" id="D9SL39"/>
<keyword evidence="10 17" id="KW-0119">Carbohydrate metabolism</keyword>
<dbReference type="KEGG" id="ccb:Clocel_1811"/>
<accession>D9SL39</accession>
<dbReference type="PROSITE" id="PS51554">
    <property type="entry name" value="PFL"/>
    <property type="match status" value="1"/>
</dbReference>
<dbReference type="eggNOG" id="COG1882">
    <property type="taxonomic scope" value="Bacteria"/>
</dbReference>
<evidence type="ECO:0000256" key="2">
    <source>
        <dbReference type="ARBA" id="ARBA00004809"/>
    </source>
</evidence>
<keyword evidence="9 15" id="KW-0556">Organic radical</keyword>
<evidence type="ECO:0000256" key="1">
    <source>
        <dbReference type="ARBA" id="ARBA00004496"/>
    </source>
</evidence>
<dbReference type="STRING" id="573061.Clocel_1811"/>
<evidence type="ECO:0000256" key="10">
    <source>
        <dbReference type="ARBA" id="ARBA00023277"/>
    </source>
</evidence>
<dbReference type="Gene3D" id="3.20.70.20">
    <property type="match status" value="1"/>
</dbReference>
<feature type="active site" description="S-acetylcysteine intermediate" evidence="14">
    <location>
        <position position="405"/>
    </location>
</feature>
<feature type="domain" description="Glycine radical" evidence="18">
    <location>
        <begin position="618"/>
        <end position="742"/>
    </location>
</feature>
<dbReference type="Pfam" id="PF02901">
    <property type="entry name" value="PFL-like"/>
    <property type="match status" value="1"/>
</dbReference>
<dbReference type="EMBL" id="CP002160">
    <property type="protein sequence ID" value="ADL51555.1"/>
    <property type="molecule type" value="Genomic_DNA"/>
</dbReference>
<evidence type="ECO:0000256" key="14">
    <source>
        <dbReference type="PIRSR" id="PIRSR000379-1"/>
    </source>
</evidence>
<comment type="catalytic activity">
    <reaction evidence="13 17">
        <text>formate + acetyl-CoA = pyruvate + CoA</text>
        <dbReference type="Rhea" id="RHEA:11844"/>
        <dbReference type="ChEBI" id="CHEBI:15361"/>
        <dbReference type="ChEBI" id="CHEBI:15740"/>
        <dbReference type="ChEBI" id="CHEBI:57287"/>
        <dbReference type="ChEBI" id="CHEBI:57288"/>
        <dbReference type="EC" id="2.3.1.54"/>
    </reaction>
</comment>
<evidence type="ECO:0000256" key="15">
    <source>
        <dbReference type="PIRSR" id="PIRSR000379-2"/>
    </source>
</evidence>
<keyword evidence="11 17" id="KW-0012">Acyltransferase</keyword>
<dbReference type="GO" id="GO:0008861">
    <property type="term" value="F:formate C-acetyltransferase activity"/>
    <property type="evidence" value="ECO:0007669"/>
    <property type="project" value="UniProtKB-UniRule"/>
</dbReference>
<dbReference type="RefSeq" id="WP_010077232.1">
    <property type="nucleotide sequence ID" value="NC_014393.1"/>
</dbReference>
<dbReference type="NCBIfam" id="TIGR01255">
    <property type="entry name" value="pyr_form_ly_1"/>
    <property type="match status" value="1"/>
</dbReference>
<dbReference type="PANTHER" id="PTHR30191:SF0">
    <property type="entry name" value="FORMATE ACETYLTRANSFERASE 1"/>
    <property type="match status" value="1"/>
</dbReference>
<evidence type="ECO:0000256" key="17">
    <source>
        <dbReference type="RuleBase" id="RU368075"/>
    </source>
</evidence>
<evidence type="ECO:0000256" key="16">
    <source>
        <dbReference type="PROSITE-ProRule" id="PRU00493"/>
    </source>
</evidence>
<evidence type="ECO:0000313" key="20">
    <source>
        <dbReference type="EMBL" id="ADL51555.1"/>
    </source>
</evidence>
<evidence type="ECO:0000256" key="7">
    <source>
        <dbReference type="ARBA" id="ARBA00022526"/>
    </source>
</evidence>
<dbReference type="InterPro" id="IPR005949">
    <property type="entry name" value="Form_AcTrfase"/>
</dbReference>
<dbReference type="GO" id="GO:0005829">
    <property type="term" value="C:cytosol"/>
    <property type="evidence" value="ECO:0007669"/>
    <property type="project" value="TreeGrafter"/>
</dbReference>
<evidence type="ECO:0000256" key="4">
    <source>
        <dbReference type="ARBA" id="ARBA00013214"/>
    </source>
</evidence>
<evidence type="ECO:0000256" key="12">
    <source>
        <dbReference type="ARBA" id="ARBA00031063"/>
    </source>
</evidence>
<evidence type="ECO:0000256" key="11">
    <source>
        <dbReference type="ARBA" id="ARBA00023315"/>
    </source>
</evidence>
<evidence type="ECO:0000256" key="3">
    <source>
        <dbReference type="ARBA" id="ARBA00008375"/>
    </source>
</evidence>
<dbReference type="PROSITE" id="PS51149">
    <property type="entry name" value="GLY_RADICAL_2"/>
    <property type="match status" value="1"/>
</dbReference>
<dbReference type="GO" id="GO:0006006">
    <property type="term" value="P:glucose metabolic process"/>
    <property type="evidence" value="ECO:0007669"/>
    <property type="project" value="UniProtKB-UniRule"/>
</dbReference>
<comment type="similarity">
    <text evidence="3 17">Belongs to the glycyl radical enzyme (GRE) family. PFL subfamily.</text>
</comment>
<protein>
    <recommendedName>
        <fullName evidence="5 17">Formate acetyltransferase</fullName>
        <ecNumber evidence="4 17">2.3.1.54</ecNumber>
    </recommendedName>
    <alternativeName>
        <fullName evidence="12 17">Pyruvate formate-lyase</fullName>
    </alternativeName>
</protein>
<proteinExistence type="inferred from homology"/>
<evidence type="ECO:0000256" key="5">
    <source>
        <dbReference type="ARBA" id="ARBA00013897"/>
    </source>
</evidence>
<feature type="modified residue" description="Glycine radical" evidence="15 16">
    <location>
        <position position="717"/>
    </location>
</feature>
<sequence>MFEQWNGFKEGLWCEEINVRNFIQKNYVAYEGNEDFLAPISPKTKSVWEKAEALIIEEIKKGIIDVDTEKVSGIDSFGAGYIDKDNEVIVGYQTDAPLKRMMNPFGGLRMVEQSLEAYGYEMDANVNKYFRMFRKTHNDGVFDAYTDEMRTARSVGLMTGLPDAYGRGRIIGDYRRIALYGIDYLVAQKKADLKALTGHASDETIRHREEVSMQIRALDAIKRMAASYGYDISKPATNAKEAVQFLYFGYLAAVKENNGAAMSLGRNTAFLDIYIERDLNNGVITELEAQEIIDQFVIKLRMVRHLRTPEYNDLFGGDPNWVTESIGGMSINGKTLVTKTAYRFLHTLTNLGPAPEPNMTVLWSQSLPEDFKKYCAKMSIATDAIQYENDDLMRDIYGDDYAIACCVSAMEVGKRMQFFGARVNIAKSLLMALNGGLDEKRGVKVVDGVPAMTDEVLDYAKVKKAYFDVLEKVAALYVNTMNTIHYMHDKYAYEAGQLALHDTDVKYFMAFGVAGVSVVADSLSAIKYAKVTPIRNEAGITVDFKIEGDFPKYGNDDDRVDDLAVEVVTKFSNELKKHPAYKNAEHTLSVLTITSNVVYGKKTGATPDGRVAGEAFAPGANPMHGRDANGALASLNSVAKIPYRNVCQDGVSNTFSIIPNALGKDEESKKANLASLMDGYFAQGAFHLNVNVLNRDTLIDAMENPEKYPTLTIRVSGYAVHFNRLSKEQQLEVIKRTFHESM</sequence>
<dbReference type="HOGENOM" id="CLU_023898_0_0_9"/>
<dbReference type="InterPro" id="IPR019777">
    <property type="entry name" value="Form_AcTrfase_GR_CS"/>
</dbReference>
<feature type="domain" description="PFL" evidence="19">
    <location>
        <begin position="1"/>
        <end position="611"/>
    </location>
</feature>
<dbReference type="PANTHER" id="PTHR30191">
    <property type="entry name" value="FORMATE ACETYLTRANSFERASE"/>
    <property type="match status" value="1"/>
</dbReference>
<keyword evidence="6 17" id="KW-0963">Cytoplasm</keyword>
<evidence type="ECO:0000256" key="13">
    <source>
        <dbReference type="ARBA" id="ARBA00049029"/>
    </source>
</evidence>
<evidence type="ECO:0000259" key="19">
    <source>
        <dbReference type="PROSITE" id="PS51554"/>
    </source>
</evidence>
<dbReference type="UniPathway" id="UPA00920">
    <property type="reaction ID" value="UER00891"/>
</dbReference>
<dbReference type="SUPFAM" id="SSF51998">
    <property type="entry name" value="PFL-like glycyl radical enzymes"/>
    <property type="match status" value="1"/>
</dbReference>
<keyword evidence="21" id="KW-1185">Reference proteome</keyword>
<name>D9SL39_CLOC7</name>
<dbReference type="Pfam" id="PF01228">
    <property type="entry name" value="Gly_radical"/>
    <property type="match status" value="1"/>
</dbReference>
<gene>
    <name evidence="20" type="ordered locus">Clocel_1811</name>
</gene>
<reference evidence="20 21" key="1">
    <citation type="submission" date="2010-08" db="EMBL/GenBank/DDBJ databases">
        <title>Complete sequence of Clostridium cellulovorans 743B.</title>
        <authorList>
            <consortium name="US DOE Joint Genome Institute"/>
            <person name="Lucas S."/>
            <person name="Copeland A."/>
            <person name="Lapidus A."/>
            <person name="Cheng J.-F."/>
            <person name="Bruce D."/>
            <person name="Goodwin L."/>
            <person name="Pitluck S."/>
            <person name="Chertkov O."/>
            <person name="Detter J.C."/>
            <person name="Han C."/>
            <person name="Tapia R."/>
            <person name="Land M."/>
            <person name="Hauser L."/>
            <person name="Chang Y.-J."/>
            <person name="Jeffries C."/>
            <person name="Kyrpides N."/>
            <person name="Ivanova N."/>
            <person name="Mikhailova N."/>
            <person name="Hemme C.L."/>
            <person name="Woyke T."/>
        </authorList>
    </citation>
    <scope>NUCLEOTIDE SEQUENCE [LARGE SCALE GENOMIC DNA]</scope>
    <source>
        <strain evidence="21">ATCC 35296 / DSM 3052 / OCM 3 / 743B</strain>
    </source>
</reference>
<dbReference type="CDD" id="cd01678">
    <property type="entry name" value="PFL1"/>
    <property type="match status" value="1"/>
</dbReference>
<comment type="subcellular location">
    <subcellularLocation>
        <location evidence="1 17">Cytoplasm</location>
    </subcellularLocation>
</comment>
<evidence type="ECO:0000256" key="6">
    <source>
        <dbReference type="ARBA" id="ARBA00022490"/>
    </source>
</evidence>
<comment type="pathway">
    <text evidence="2 17">Fermentation; pyruvate fermentation; formate from pyruvate: step 1/1.</text>
</comment>
<evidence type="ECO:0000259" key="18">
    <source>
        <dbReference type="PROSITE" id="PS51149"/>
    </source>
</evidence>
<dbReference type="InterPro" id="IPR004184">
    <property type="entry name" value="PFL_dom"/>
</dbReference>
<dbReference type="OrthoDB" id="9803969at2"/>
<dbReference type="EC" id="2.3.1.54" evidence="4 17"/>
<evidence type="ECO:0000313" key="21">
    <source>
        <dbReference type="Proteomes" id="UP000002730"/>
    </source>
</evidence>
<dbReference type="PIRSF" id="PIRSF000379">
    <property type="entry name" value="For_Ac_trans_1"/>
    <property type="match status" value="1"/>
</dbReference>
<evidence type="ECO:0000256" key="8">
    <source>
        <dbReference type="ARBA" id="ARBA00022679"/>
    </source>
</evidence>
<dbReference type="InterPro" id="IPR001150">
    <property type="entry name" value="Gly_radical"/>
</dbReference>
<keyword evidence="7 17" id="KW-0313">Glucose metabolism</keyword>
<dbReference type="Proteomes" id="UP000002730">
    <property type="component" value="Chromosome"/>
</dbReference>
<feature type="active site" description="Cysteine radical intermediate" evidence="14">
    <location>
        <position position="406"/>
    </location>
</feature>
<dbReference type="PROSITE" id="PS00850">
    <property type="entry name" value="GLY_RADICAL_1"/>
    <property type="match status" value="1"/>
</dbReference>
<evidence type="ECO:0000256" key="9">
    <source>
        <dbReference type="ARBA" id="ARBA00022818"/>
    </source>
</evidence>